<organism evidence="2 3">
    <name type="scientific">Actinoplanes nipponensis</name>
    <dbReference type="NCBI Taxonomy" id="135950"/>
    <lineage>
        <taxon>Bacteria</taxon>
        <taxon>Bacillati</taxon>
        <taxon>Actinomycetota</taxon>
        <taxon>Actinomycetes</taxon>
        <taxon>Micromonosporales</taxon>
        <taxon>Micromonosporaceae</taxon>
        <taxon>Actinoplanes</taxon>
    </lineage>
</organism>
<gene>
    <name evidence="2" type="ORF">Ani05nite_26680</name>
</gene>
<reference evidence="2" key="1">
    <citation type="submission" date="2021-01" db="EMBL/GenBank/DDBJ databases">
        <title>Whole genome shotgun sequence of Actinoplanes nipponensis NBRC 14063.</title>
        <authorList>
            <person name="Komaki H."/>
            <person name="Tamura T."/>
        </authorList>
    </citation>
    <scope>NUCLEOTIDE SEQUENCE</scope>
    <source>
        <strain evidence="2">NBRC 14063</strain>
    </source>
</reference>
<dbReference type="Proteomes" id="UP000647172">
    <property type="component" value="Unassembled WGS sequence"/>
</dbReference>
<name>A0A919JLS1_9ACTN</name>
<feature type="domain" description="ThuA-like" evidence="1">
    <location>
        <begin position="6"/>
        <end position="231"/>
    </location>
</feature>
<protein>
    <recommendedName>
        <fullName evidence="1">ThuA-like domain-containing protein</fullName>
    </recommendedName>
</protein>
<dbReference type="PANTHER" id="PTHR40469:SF2">
    <property type="entry name" value="GALACTOSE-BINDING DOMAIN-LIKE SUPERFAMILY PROTEIN"/>
    <property type="match status" value="1"/>
</dbReference>
<accession>A0A919JLS1</accession>
<evidence type="ECO:0000259" key="1">
    <source>
        <dbReference type="Pfam" id="PF06283"/>
    </source>
</evidence>
<dbReference type="PANTHER" id="PTHR40469">
    <property type="entry name" value="SECRETED GLYCOSYL HYDROLASE"/>
    <property type="match status" value="1"/>
</dbReference>
<dbReference type="InterPro" id="IPR029010">
    <property type="entry name" value="ThuA-like"/>
</dbReference>
<evidence type="ECO:0000313" key="2">
    <source>
        <dbReference type="EMBL" id="GIE49134.1"/>
    </source>
</evidence>
<dbReference type="Pfam" id="PF06283">
    <property type="entry name" value="ThuA"/>
    <property type="match status" value="1"/>
</dbReference>
<dbReference type="RefSeq" id="WP_203768329.1">
    <property type="nucleotide sequence ID" value="NZ_BAAAYJ010000035.1"/>
</dbReference>
<comment type="caution">
    <text evidence="2">The sequence shown here is derived from an EMBL/GenBank/DDBJ whole genome shotgun (WGS) entry which is preliminary data.</text>
</comment>
<dbReference type="InterPro" id="IPR029062">
    <property type="entry name" value="Class_I_gatase-like"/>
</dbReference>
<dbReference type="SUPFAM" id="SSF52317">
    <property type="entry name" value="Class I glutamine amidotransferase-like"/>
    <property type="match status" value="1"/>
</dbReference>
<proteinExistence type="predicted"/>
<dbReference type="EMBL" id="BOMQ01000030">
    <property type="protein sequence ID" value="GIE49134.1"/>
    <property type="molecule type" value="Genomic_DNA"/>
</dbReference>
<dbReference type="Gene3D" id="3.40.50.880">
    <property type="match status" value="1"/>
</dbReference>
<evidence type="ECO:0000313" key="3">
    <source>
        <dbReference type="Proteomes" id="UP000647172"/>
    </source>
</evidence>
<dbReference type="AlphaFoldDB" id="A0A919JLS1"/>
<keyword evidence="3" id="KW-1185">Reference proteome</keyword>
<sequence>MTSQRRALVVRGGWAGHEPVKATDLFVPYLRAHGFAVELADSPAPYADAELMAVTDLVVQCMTMATISDAEVAGLTAAVAAGAGLAGWHGGIADSYRASADYLQLVGGQFAAHAARCGPAERTGEQSDNYVPHRITLTPAAAAHPVTAGLADFDLDTEQYWVLTDDYVDVLATTTTATRPWAPWVRPVTCPAVWTRQWGRGRVFVATPGHTVQVLEDPNVRTIVERGLLWASR</sequence>